<evidence type="ECO:0000313" key="2">
    <source>
        <dbReference type="EMBL" id="KAH9303753.1"/>
    </source>
</evidence>
<feature type="compositionally biased region" description="Low complexity" evidence="1">
    <location>
        <begin position="34"/>
        <end position="54"/>
    </location>
</feature>
<accession>A0AA38CVF0</accession>
<reference evidence="2 3" key="1">
    <citation type="journal article" date="2021" name="Nat. Plants">
        <title>The Taxus genome provides insights into paclitaxel biosynthesis.</title>
        <authorList>
            <person name="Xiong X."/>
            <person name="Gou J."/>
            <person name="Liao Q."/>
            <person name="Li Y."/>
            <person name="Zhou Q."/>
            <person name="Bi G."/>
            <person name="Li C."/>
            <person name="Du R."/>
            <person name="Wang X."/>
            <person name="Sun T."/>
            <person name="Guo L."/>
            <person name="Liang H."/>
            <person name="Lu P."/>
            <person name="Wu Y."/>
            <person name="Zhang Z."/>
            <person name="Ro D.K."/>
            <person name="Shang Y."/>
            <person name="Huang S."/>
            <person name="Yan J."/>
        </authorList>
    </citation>
    <scope>NUCLEOTIDE SEQUENCE [LARGE SCALE GENOMIC DNA]</scope>
    <source>
        <strain evidence="2">Ta-2019</strain>
    </source>
</reference>
<feature type="non-terminal residue" evidence="2">
    <location>
        <position position="87"/>
    </location>
</feature>
<organism evidence="2 3">
    <name type="scientific">Taxus chinensis</name>
    <name type="common">Chinese yew</name>
    <name type="synonym">Taxus wallichiana var. chinensis</name>
    <dbReference type="NCBI Taxonomy" id="29808"/>
    <lineage>
        <taxon>Eukaryota</taxon>
        <taxon>Viridiplantae</taxon>
        <taxon>Streptophyta</taxon>
        <taxon>Embryophyta</taxon>
        <taxon>Tracheophyta</taxon>
        <taxon>Spermatophyta</taxon>
        <taxon>Pinopsida</taxon>
        <taxon>Pinidae</taxon>
        <taxon>Conifers II</taxon>
        <taxon>Cupressales</taxon>
        <taxon>Taxaceae</taxon>
        <taxon>Taxus</taxon>
    </lineage>
</organism>
<feature type="region of interest" description="Disordered" evidence="1">
    <location>
        <begin position="1"/>
        <end position="54"/>
    </location>
</feature>
<protein>
    <submittedName>
        <fullName evidence="2">Uncharacterized protein</fullName>
    </submittedName>
</protein>
<evidence type="ECO:0000313" key="3">
    <source>
        <dbReference type="Proteomes" id="UP000824469"/>
    </source>
</evidence>
<comment type="caution">
    <text evidence="2">The sequence shown here is derived from an EMBL/GenBank/DDBJ whole genome shotgun (WGS) entry which is preliminary data.</text>
</comment>
<name>A0AA38CVF0_TAXCH</name>
<dbReference type="AlphaFoldDB" id="A0AA38CVF0"/>
<sequence>MGTSTQDVATTVTIEVPTIPSSTPPSPPHVTQATTPLVVSSPPSSTVPPSSSSIFSSLVDLSPSISSLISQIPSTPMVSSPTVTPTP</sequence>
<dbReference type="EMBL" id="JAHRHJ020000008">
    <property type="protein sequence ID" value="KAH9303753.1"/>
    <property type="molecule type" value="Genomic_DNA"/>
</dbReference>
<dbReference type="Proteomes" id="UP000824469">
    <property type="component" value="Unassembled WGS sequence"/>
</dbReference>
<gene>
    <name evidence="2" type="ORF">KI387_008157</name>
</gene>
<keyword evidence="3" id="KW-1185">Reference proteome</keyword>
<proteinExistence type="predicted"/>
<evidence type="ECO:0000256" key="1">
    <source>
        <dbReference type="SAM" id="MobiDB-lite"/>
    </source>
</evidence>
<feature type="compositionally biased region" description="Polar residues" evidence="1">
    <location>
        <begin position="1"/>
        <end position="13"/>
    </location>
</feature>